<organism evidence="3 4">
    <name type="scientific">Corynebacterium casei LMG S-19264</name>
    <dbReference type="NCBI Taxonomy" id="1285583"/>
    <lineage>
        <taxon>Bacteria</taxon>
        <taxon>Bacillati</taxon>
        <taxon>Actinomycetota</taxon>
        <taxon>Actinomycetes</taxon>
        <taxon>Mycobacteriales</taxon>
        <taxon>Corynebacteriaceae</taxon>
        <taxon>Corynebacterium</taxon>
    </lineage>
</organism>
<reference evidence="4" key="1">
    <citation type="submission" date="2013-02" db="EMBL/GenBank/DDBJ databases">
        <title>The complete genome sequence of Corynebacterium casei LMG S-19264 (=DSM 44701).</title>
        <authorList>
            <person name="Ruckert C."/>
            <person name="Albersmeier A."/>
            <person name="Kalinowski J."/>
        </authorList>
    </citation>
    <scope>NUCLEOTIDE SEQUENCE [LARGE SCALE GENOMIC DNA]</scope>
    <source>
        <strain evidence="4">LMG S-19264</strain>
    </source>
</reference>
<dbReference type="RefSeq" id="WP_025387914.1">
    <property type="nucleotide sequence ID" value="NZ_CP004350.1"/>
</dbReference>
<sequence>MSSTAPRRIGKKTGPKPQFTDADAIHAALEIGLSSFTMAAVAKQIGVVPSALYRRFESQVDLTLAAMSYVVDTELKGPTASSWQEILREYAHCMIDGFKAHPGLAAAIYNTPGCHLVVIPMLKQYIEALKAHDFPGDEARISFAIDFIGDTIIGTTIAIEAMRAAQHDGNTGLEHARKLFADQPIDPANYYLSPQEGWTDLDSIMPKVEFIIAGLEAGIDVE</sequence>
<evidence type="ECO:0000259" key="2">
    <source>
        <dbReference type="Pfam" id="PF00440"/>
    </source>
</evidence>
<name>A0ABN4CE06_9CORY</name>
<dbReference type="SUPFAM" id="SSF46689">
    <property type="entry name" value="Homeodomain-like"/>
    <property type="match status" value="1"/>
</dbReference>
<gene>
    <name evidence="3" type="ORF">CCASEI_10175</name>
</gene>
<feature type="domain" description="HTH tetR-type" evidence="2">
    <location>
        <begin position="30"/>
        <end position="65"/>
    </location>
</feature>
<keyword evidence="4" id="KW-1185">Reference proteome</keyword>
<evidence type="ECO:0000256" key="1">
    <source>
        <dbReference type="ARBA" id="ARBA00023125"/>
    </source>
</evidence>
<dbReference type="Proteomes" id="UP000019226">
    <property type="component" value="Chromosome"/>
</dbReference>
<dbReference type="InterPro" id="IPR001647">
    <property type="entry name" value="HTH_TetR"/>
</dbReference>
<accession>A0ABN4CE06</accession>
<dbReference type="Pfam" id="PF00440">
    <property type="entry name" value="TetR_N"/>
    <property type="match status" value="1"/>
</dbReference>
<evidence type="ECO:0000313" key="4">
    <source>
        <dbReference type="Proteomes" id="UP000019226"/>
    </source>
</evidence>
<dbReference type="GeneID" id="82878146"/>
<dbReference type="SUPFAM" id="SSF48498">
    <property type="entry name" value="Tetracyclin repressor-like, C-terminal domain"/>
    <property type="match status" value="1"/>
</dbReference>
<protein>
    <recommendedName>
        <fullName evidence="2">HTH tetR-type domain-containing protein</fullName>
    </recommendedName>
</protein>
<keyword evidence="1" id="KW-0238">DNA-binding</keyword>
<proteinExistence type="predicted"/>
<dbReference type="Gene3D" id="1.10.357.10">
    <property type="entry name" value="Tetracycline Repressor, domain 2"/>
    <property type="match status" value="1"/>
</dbReference>
<dbReference type="InterPro" id="IPR009057">
    <property type="entry name" value="Homeodomain-like_sf"/>
</dbReference>
<dbReference type="InterPro" id="IPR036271">
    <property type="entry name" value="Tet_transcr_reg_TetR-rel_C_sf"/>
</dbReference>
<dbReference type="EMBL" id="CP004350">
    <property type="protein sequence ID" value="AHI20590.1"/>
    <property type="molecule type" value="Genomic_DNA"/>
</dbReference>
<evidence type="ECO:0000313" key="3">
    <source>
        <dbReference type="EMBL" id="AHI20590.1"/>
    </source>
</evidence>